<evidence type="ECO:0000256" key="8">
    <source>
        <dbReference type="ARBA" id="ARBA00022833"/>
    </source>
</evidence>
<keyword evidence="5" id="KW-0028">Amino-acid biosynthesis</keyword>
<comment type="similarity">
    <text evidence="2">Belongs to the peptidase M20A family. ArgE subfamily.</text>
</comment>
<dbReference type="Pfam" id="PF01546">
    <property type="entry name" value="Peptidase_M20"/>
    <property type="match status" value="1"/>
</dbReference>
<dbReference type="InterPro" id="IPR036264">
    <property type="entry name" value="Bact_exopeptidase_dim_dom"/>
</dbReference>
<dbReference type="PROSITE" id="PS00759">
    <property type="entry name" value="ARGE_DAPE_CPG2_2"/>
    <property type="match status" value="1"/>
</dbReference>
<dbReference type="EMBL" id="JAAGAB010000001">
    <property type="protein sequence ID" value="NDV00383.1"/>
    <property type="molecule type" value="Genomic_DNA"/>
</dbReference>
<dbReference type="SUPFAM" id="SSF53187">
    <property type="entry name" value="Zn-dependent exopeptidases"/>
    <property type="match status" value="1"/>
</dbReference>
<evidence type="ECO:0000256" key="4">
    <source>
        <dbReference type="ARBA" id="ARBA00022571"/>
    </source>
</evidence>
<sequence>MKDLTPREILARLIAFPTVSRDSNLELIDFVESYLSACGARTGRVPKPGEPKAGLWAHAGPEVEGAVLLSGHSDVVPVDGQDWTSDPFELVERDGRFYGRGTADMKGFDALAIWAVGQAAQRGVARPLQLALSYDEELGCYGAPPIIEAMAEAGVPRAAAAVIGEPSEMRVITGHKGGCLWDVHVKGHEVHSSLIFDGVSAVTEAARLVLWADEVCRQNRERPVGPLAEGFVPPCTTAHVGRMEGGTAHNITAGHATLGLEIRVVPGDRIEEWQAAFEKERARIEADMQARHPGCRVEAELGFQVPPLKPEEGGAAERLARGLTGDNGTHVVSYGTEAGHFQAAGISSVVCGPGNIEQAHQADEFLTVAQFEAGLGFMERLLEASA</sequence>
<dbReference type="NCBIfam" id="NF005710">
    <property type="entry name" value="PRK07522.1"/>
    <property type="match status" value="1"/>
</dbReference>
<dbReference type="InterPro" id="IPR011650">
    <property type="entry name" value="Peptidase_M20_dimer"/>
</dbReference>
<dbReference type="InterPro" id="IPR010169">
    <property type="entry name" value="AcOrn-deacetyl"/>
</dbReference>
<evidence type="ECO:0000256" key="1">
    <source>
        <dbReference type="ARBA" id="ARBA00001947"/>
    </source>
</evidence>
<dbReference type="InterPro" id="IPR001261">
    <property type="entry name" value="ArgE/DapE_CS"/>
</dbReference>
<dbReference type="RefSeq" id="WP_163890650.1">
    <property type="nucleotide sequence ID" value="NZ_JAAFYS010000001.1"/>
</dbReference>
<dbReference type="Proteomes" id="UP000474757">
    <property type="component" value="Unassembled WGS sequence"/>
</dbReference>
<organism evidence="11 12">
    <name type="scientific">Pseudoroseicyclus tamaricis</name>
    <dbReference type="NCBI Taxonomy" id="2705421"/>
    <lineage>
        <taxon>Bacteria</taxon>
        <taxon>Pseudomonadati</taxon>
        <taxon>Pseudomonadota</taxon>
        <taxon>Alphaproteobacteria</taxon>
        <taxon>Rhodobacterales</taxon>
        <taxon>Paracoccaceae</taxon>
        <taxon>Pseudoroseicyclus</taxon>
    </lineage>
</organism>
<keyword evidence="8" id="KW-0862">Zinc</keyword>
<accession>A0A6B2JGT7</accession>
<evidence type="ECO:0000256" key="9">
    <source>
        <dbReference type="ARBA" id="ARBA00023285"/>
    </source>
</evidence>
<dbReference type="InterPro" id="IPR002933">
    <property type="entry name" value="Peptidase_M20"/>
</dbReference>
<dbReference type="PROSITE" id="PS00758">
    <property type="entry name" value="ARGE_DAPE_CPG2_1"/>
    <property type="match status" value="1"/>
</dbReference>
<keyword evidence="12" id="KW-1185">Reference proteome</keyword>
<dbReference type="CDD" id="cd03894">
    <property type="entry name" value="M20_ArgE"/>
    <property type="match status" value="1"/>
</dbReference>
<keyword evidence="3" id="KW-0963">Cytoplasm</keyword>
<keyword evidence="4" id="KW-0055">Arginine biosynthesis</keyword>
<keyword evidence="9" id="KW-0170">Cobalt</keyword>
<dbReference type="GO" id="GO:0046872">
    <property type="term" value="F:metal ion binding"/>
    <property type="evidence" value="ECO:0007669"/>
    <property type="project" value="UniProtKB-KW"/>
</dbReference>
<evidence type="ECO:0000256" key="5">
    <source>
        <dbReference type="ARBA" id="ARBA00022605"/>
    </source>
</evidence>
<evidence type="ECO:0000256" key="7">
    <source>
        <dbReference type="ARBA" id="ARBA00022801"/>
    </source>
</evidence>
<evidence type="ECO:0000256" key="3">
    <source>
        <dbReference type="ARBA" id="ARBA00022490"/>
    </source>
</evidence>
<evidence type="ECO:0000256" key="2">
    <source>
        <dbReference type="ARBA" id="ARBA00005691"/>
    </source>
</evidence>
<reference evidence="11 12" key="1">
    <citation type="submission" date="2020-02" db="EMBL/GenBank/DDBJ databases">
        <title>Pseudoroseicyclus tamarix, sp. nov., isolated from offshore sediment of a Tamarix chinensis forest.</title>
        <authorList>
            <person name="Gai Y."/>
        </authorList>
    </citation>
    <scope>NUCLEOTIDE SEQUENCE [LARGE SCALE GENOMIC DNA]</scope>
    <source>
        <strain evidence="11 12">CLL3-39</strain>
    </source>
</reference>
<feature type="domain" description="Peptidase M20 dimerisation" evidence="10">
    <location>
        <begin position="173"/>
        <end position="281"/>
    </location>
</feature>
<evidence type="ECO:0000256" key="6">
    <source>
        <dbReference type="ARBA" id="ARBA00022723"/>
    </source>
</evidence>
<comment type="cofactor">
    <cofactor evidence="1">
        <name>Zn(2+)</name>
        <dbReference type="ChEBI" id="CHEBI:29105"/>
    </cofactor>
</comment>
<gene>
    <name evidence="11" type="primary">argE</name>
    <name evidence="11" type="ORF">GZA08_05285</name>
</gene>
<keyword evidence="7 11" id="KW-0378">Hydrolase</keyword>
<dbReference type="EC" id="3.5.1.16" evidence="11"/>
<dbReference type="NCBIfam" id="TIGR01892">
    <property type="entry name" value="AcOrn-deacetyl"/>
    <property type="match status" value="1"/>
</dbReference>
<dbReference type="Gene3D" id="3.40.630.10">
    <property type="entry name" value="Zn peptidases"/>
    <property type="match status" value="1"/>
</dbReference>
<dbReference type="SUPFAM" id="SSF55031">
    <property type="entry name" value="Bacterial exopeptidase dimerisation domain"/>
    <property type="match status" value="1"/>
</dbReference>
<comment type="caution">
    <text evidence="11">The sequence shown here is derived from an EMBL/GenBank/DDBJ whole genome shotgun (WGS) entry which is preliminary data.</text>
</comment>
<dbReference type="AlphaFoldDB" id="A0A6B2JGT7"/>
<evidence type="ECO:0000313" key="12">
    <source>
        <dbReference type="Proteomes" id="UP000474757"/>
    </source>
</evidence>
<keyword evidence="6" id="KW-0479">Metal-binding</keyword>
<evidence type="ECO:0000313" key="11">
    <source>
        <dbReference type="EMBL" id="NDV00383.1"/>
    </source>
</evidence>
<dbReference type="PANTHER" id="PTHR43808:SF31">
    <property type="entry name" value="N-ACETYL-L-CITRULLINE DEACETYLASE"/>
    <property type="match status" value="1"/>
</dbReference>
<dbReference type="PANTHER" id="PTHR43808">
    <property type="entry name" value="ACETYLORNITHINE DEACETYLASE"/>
    <property type="match status" value="1"/>
</dbReference>
<dbReference type="GO" id="GO:0008777">
    <property type="term" value="F:acetylornithine deacetylase activity"/>
    <property type="evidence" value="ECO:0007669"/>
    <property type="project" value="UniProtKB-EC"/>
</dbReference>
<dbReference type="Pfam" id="PF07687">
    <property type="entry name" value="M20_dimer"/>
    <property type="match status" value="1"/>
</dbReference>
<proteinExistence type="inferred from homology"/>
<protein>
    <submittedName>
        <fullName evidence="11">Acetylornithine deacetylase</fullName>
        <ecNumber evidence="11">3.5.1.16</ecNumber>
    </submittedName>
</protein>
<dbReference type="GO" id="GO:0006526">
    <property type="term" value="P:L-arginine biosynthetic process"/>
    <property type="evidence" value="ECO:0007669"/>
    <property type="project" value="UniProtKB-KW"/>
</dbReference>
<dbReference type="Gene3D" id="3.30.70.360">
    <property type="match status" value="1"/>
</dbReference>
<name>A0A6B2JGT7_9RHOB</name>
<dbReference type="InterPro" id="IPR050072">
    <property type="entry name" value="Peptidase_M20A"/>
</dbReference>
<evidence type="ECO:0000259" key="10">
    <source>
        <dbReference type="Pfam" id="PF07687"/>
    </source>
</evidence>